<comment type="caution">
    <text evidence="1">The sequence shown here is derived from an EMBL/GenBank/DDBJ whole genome shotgun (WGS) entry which is preliminary data.</text>
</comment>
<protein>
    <submittedName>
        <fullName evidence="1">Unnamed protein product</fullName>
    </submittedName>
</protein>
<accession>A0ACB5U6K2</accession>
<dbReference type="Proteomes" id="UP001165101">
    <property type="component" value="Unassembled WGS sequence"/>
</dbReference>
<evidence type="ECO:0000313" key="2">
    <source>
        <dbReference type="Proteomes" id="UP001165101"/>
    </source>
</evidence>
<reference evidence="1" key="1">
    <citation type="submission" date="2023-04" db="EMBL/GenBank/DDBJ databases">
        <title>Candida boidinii NBRC 1967.</title>
        <authorList>
            <person name="Ichikawa N."/>
            <person name="Sato H."/>
            <person name="Tonouchi N."/>
        </authorList>
    </citation>
    <scope>NUCLEOTIDE SEQUENCE</scope>
    <source>
        <strain evidence="1">NBRC 1967</strain>
    </source>
</reference>
<gene>
    <name evidence="1" type="ORF">Cboi01_000614400</name>
</gene>
<proteinExistence type="predicted"/>
<keyword evidence="2" id="KW-1185">Reference proteome</keyword>
<dbReference type="EMBL" id="BSXV01005619">
    <property type="protein sequence ID" value="GMF02581.1"/>
    <property type="molecule type" value="Genomic_DNA"/>
</dbReference>
<organism evidence="1 2">
    <name type="scientific">Candida boidinii</name>
    <name type="common">Yeast</name>
    <dbReference type="NCBI Taxonomy" id="5477"/>
    <lineage>
        <taxon>Eukaryota</taxon>
        <taxon>Fungi</taxon>
        <taxon>Dikarya</taxon>
        <taxon>Ascomycota</taxon>
        <taxon>Saccharomycotina</taxon>
        <taxon>Pichiomycetes</taxon>
        <taxon>Pichiales</taxon>
        <taxon>Pichiaceae</taxon>
        <taxon>Ogataea</taxon>
        <taxon>Ogataea/Candida clade</taxon>
    </lineage>
</organism>
<sequence length="158" mass="18038">MNINKESLNEIEDVDTNNSENNSNGNLEKKLTTSNEIERETTDETNQDENVGEAIGEAIEDVIIAEKKAFNGWKRFQKRMLEPATFSDVVSSSHKITEVEYEALQLEDANTYAQKFLIIKPSKFGRLYDKFTRLAGDTIGKSLCKMLVQFNHISLIHY</sequence>
<name>A0ACB5U6K2_CANBO</name>
<evidence type="ECO:0000313" key="1">
    <source>
        <dbReference type="EMBL" id="GMF02581.1"/>
    </source>
</evidence>